<name>A0ABM1JSA3_GEKJA</name>
<organism evidence="3 4">
    <name type="scientific">Gekko japonicus</name>
    <name type="common">Schlegel's Japanese gecko</name>
    <dbReference type="NCBI Taxonomy" id="146911"/>
    <lineage>
        <taxon>Eukaryota</taxon>
        <taxon>Metazoa</taxon>
        <taxon>Chordata</taxon>
        <taxon>Craniata</taxon>
        <taxon>Vertebrata</taxon>
        <taxon>Euteleostomi</taxon>
        <taxon>Lepidosauria</taxon>
        <taxon>Squamata</taxon>
        <taxon>Bifurcata</taxon>
        <taxon>Gekkota</taxon>
        <taxon>Gekkonidae</taxon>
        <taxon>Gekkoninae</taxon>
        <taxon>Gekko</taxon>
    </lineage>
</organism>
<dbReference type="PANTHER" id="PTHR48081">
    <property type="entry name" value="AB HYDROLASE SUPERFAMILY PROTEIN C4A8.06C"/>
    <property type="match status" value="1"/>
</dbReference>
<dbReference type="GeneID" id="107108425"/>
<sequence length="336" mass="38149">MRKAVNGIPPFKDKKLHIQNLQFEDVTVRLYQPKVPATKPRKGILFFHGGIGMWGSIDSYERVCRFLARESDSVVVSVGYRLSPEYPYPRQFKDCLVATIHFMKNAEDYGVDPECIVISGDSLGGTFTAAVCQELVKRTDVPKVRAQILLYPFLQAIDFNLPSHQQNRFVPPFFQRIIVEAGVQYLGKSKSVAKELRKGSHIPEDMKMKLRSWISPDVIPKEFKLRGYKPPPPAVFSPEIHQQVKEAFDTIFSPLLADVDIVQQLPEMFILTCEYDVLRDEGLLYKKRLEDEGVPVTWYHLADGFHGAIFSIDMPLLSLSCAKSGVDRVVNFVKGL</sequence>
<dbReference type="PANTHER" id="PTHR48081:SF32">
    <property type="entry name" value="ALPHA_BETA HYDROLASE FOLD-3 DOMAIN-CONTAINING PROTEIN"/>
    <property type="match status" value="1"/>
</dbReference>
<evidence type="ECO:0000313" key="4">
    <source>
        <dbReference type="RefSeq" id="XP_015264340.1"/>
    </source>
</evidence>
<evidence type="ECO:0000259" key="2">
    <source>
        <dbReference type="Pfam" id="PF07859"/>
    </source>
</evidence>
<feature type="domain" description="Alpha/beta hydrolase fold-3" evidence="2">
    <location>
        <begin position="247"/>
        <end position="308"/>
    </location>
</feature>
<dbReference type="Gene3D" id="3.40.50.1820">
    <property type="entry name" value="alpha/beta hydrolase"/>
    <property type="match status" value="1"/>
</dbReference>
<dbReference type="InterPro" id="IPR050300">
    <property type="entry name" value="GDXG_lipolytic_enzyme"/>
</dbReference>
<proteinExistence type="predicted"/>
<keyword evidence="3" id="KW-1185">Reference proteome</keyword>
<dbReference type="RefSeq" id="XP_015264340.1">
    <property type="nucleotide sequence ID" value="XM_015408854.1"/>
</dbReference>
<gene>
    <name evidence="4" type="primary">LOC107108425</name>
</gene>
<keyword evidence="1" id="KW-0378">Hydrolase</keyword>
<accession>A0ABM1JSA3</accession>
<dbReference type="SUPFAM" id="SSF53474">
    <property type="entry name" value="alpha/beta-Hydrolases"/>
    <property type="match status" value="1"/>
</dbReference>
<evidence type="ECO:0000313" key="3">
    <source>
        <dbReference type="Proteomes" id="UP000694871"/>
    </source>
</evidence>
<feature type="domain" description="Alpha/beta hydrolase fold-3" evidence="2">
    <location>
        <begin position="44"/>
        <end position="166"/>
    </location>
</feature>
<dbReference type="InterPro" id="IPR029058">
    <property type="entry name" value="AB_hydrolase_fold"/>
</dbReference>
<protein>
    <submittedName>
        <fullName evidence="4">Arylacetamide deacetylase-like 4</fullName>
    </submittedName>
</protein>
<dbReference type="Proteomes" id="UP000694871">
    <property type="component" value="Unplaced"/>
</dbReference>
<reference evidence="4" key="1">
    <citation type="submission" date="2025-08" db="UniProtKB">
        <authorList>
            <consortium name="RefSeq"/>
        </authorList>
    </citation>
    <scope>IDENTIFICATION</scope>
</reference>
<dbReference type="InterPro" id="IPR013094">
    <property type="entry name" value="AB_hydrolase_3"/>
</dbReference>
<evidence type="ECO:0000256" key="1">
    <source>
        <dbReference type="ARBA" id="ARBA00022801"/>
    </source>
</evidence>
<dbReference type="Pfam" id="PF07859">
    <property type="entry name" value="Abhydrolase_3"/>
    <property type="match status" value="2"/>
</dbReference>